<dbReference type="Gene3D" id="2.40.30.170">
    <property type="match status" value="1"/>
</dbReference>
<feature type="transmembrane region" description="Helical" evidence="1">
    <location>
        <begin position="31"/>
        <end position="53"/>
    </location>
</feature>
<dbReference type="STRING" id="172043.RM53_05445"/>
<feature type="domain" description="AprE-like beta-barrel" evidence="2">
    <location>
        <begin position="300"/>
        <end position="393"/>
    </location>
</feature>
<dbReference type="AlphaFoldDB" id="A0A0B4D5H2"/>
<dbReference type="RefSeq" id="WP_039245018.1">
    <property type="nucleotide sequence ID" value="NZ_JWSY01000007.1"/>
</dbReference>
<dbReference type="Proteomes" id="UP000031166">
    <property type="component" value="Unassembled WGS sequence"/>
</dbReference>
<organism evidence="3 4">
    <name type="scientific">Brevundimonas nasdae</name>
    <dbReference type="NCBI Taxonomy" id="172043"/>
    <lineage>
        <taxon>Bacteria</taxon>
        <taxon>Pseudomonadati</taxon>
        <taxon>Pseudomonadota</taxon>
        <taxon>Alphaproteobacteria</taxon>
        <taxon>Caulobacterales</taxon>
        <taxon>Caulobacteraceae</taxon>
        <taxon>Brevundimonas</taxon>
    </lineage>
</organism>
<sequence>MSKLFRAEATRHAASRLSGDVILASSTPLKWITALAVAVVVFLALFVSTASYARKETVSGWLAPDAGLIRLTARQGGVIEALLVREGQPIQAGAPVARIRLSSSLEGGDSYAALARSLEMQSEAASARALAARDALLAEQQQLHARKTALVRERTQAENRLSLQRQRVGLARAEVQRAEVITARGYLPQRELEDRRSAALAIEQEAAELAGVVLQYQREIGDLDARLAAIPIDLKSVEADAVTAAAALDQQRTQTEGQSIYVVVATVGGRVAALPFATGQTVGADATVAVVTPTTGSLEAELYAPSRAAGFVREGQTVRLMYQAFPYQKFGAGVGRVESVSRTVLAPAEVAIPGLQVQEPVFRVRVKLDRDTVSAYGQDLPLQPGMLLTADVVVDRRSLLEWLLDPLYAAGRRA</sequence>
<evidence type="ECO:0000313" key="3">
    <source>
        <dbReference type="EMBL" id="KIC59435.1"/>
    </source>
</evidence>
<dbReference type="PANTHER" id="PTHR30386">
    <property type="entry name" value="MEMBRANE FUSION SUBUNIT OF EMRAB-TOLC MULTIDRUG EFFLUX PUMP"/>
    <property type="match status" value="1"/>
</dbReference>
<dbReference type="Pfam" id="PF26002">
    <property type="entry name" value="Beta-barrel_AprE"/>
    <property type="match status" value="1"/>
</dbReference>
<gene>
    <name evidence="3" type="ORF">RM53_05445</name>
</gene>
<protein>
    <submittedName>
        <fullName evidence="3">Hemolysin secretion protein D</fullName>
    </submittedName>
</protein>
<dbReference type="EMBL" id="JWSY01000007">
    <property type="protein sequence ID" value="KIC59435.1"/>
    <property type="molecule type" value="Genomic_DNA"/>
</dbReference>
<dbReference type="InterPro" id="IPR050739">
    <property type="entry name" value="MFP"/>
</dbReference>
<name>A0A0B4D5H2_9CAUL</name>
<keyword evidence="1" id="KW-0472">Membrane</keyword>
<evidence type="ECO:0000256" key="1">
    <source>
        <dbReference type="SAM" id="Phobius"/>
    </source>
</evidence>
<dbReference type="PANTHER" id="PTHR30386:SF28">
    <property type="entry name" value="EXPORTED PROTEIN"/>
    <property type="match status" value="1"/>
</dbReference>
<dbReference type="PRINTS" id="PR01490">
    <property type="entry name" value="RTXTOXIND"/>
</dbReference>
<keyword evidence="1" id="KW-0812">Transmembrane</keyword>
<evidence type="ECO:0000259" key="2">
    <source>
        <dbReference type="Pfam" id="PF26002"/>
    </source>
</evidence>
<reference evidence="3 4" key="1">
    <citation type="submission" date="2014-12" db="EMBL/GenBank/DDBJ databases">
        <title>Genome sequencing of Brevundimonas nasdae TPW30.</title>
        <authorList>
            <person name="Tan P.W."/>
            <person name="Chan K.-G."/>
        </authorList>
    </citation>
    <scope>NUCLEOTIDE SEQUENCE [LARGE SCALE GENOMIC DNA]</scope>
    <source>
        <strain evidence="3 4">TPW30</strain>
    </source>
</reference>
<dbReference type="InterPro" id="IPR058982">
    <property type="entry name" value="Beta-barrel_AprE"/>
</dbReference>
<comment type="caution">
    <text evidence="3">The sequence shown here is derived from an EMBL/GenBank/DDBJ whole genome shotgun (WGS) entry which is preliminary data.</text>
</comment>
<evidence type="ECO:0000313" key="4">
    <source>
        <dbReference type="Proteomes" id="UP000031166"/>
    </source>
</evidence>
<proteinExistence type="predicted"/>
<keyword evidence="1" id="KW-1133">Transmembrane helix</keyword>
<accession>A0A0B4D5H2</accession>